<feature type="chain" id="PRO_5027014306" evidence="1">
    <location>
        <begin position="23"/>
        <end position="96"/>
    </location>
</feature>
<dbReference type="EMBL" id="RXGB01012575">
    <property type="protein sequence ID" value="TMW83282.1"/>
    <property type="molecule type" value="Genomic_DNA"/>
</dbReference>
<evidence type="ECO:0000313" key="2">
    <source>
        <dbReference type="EMBL" id="TMW83282.1"/>
    </source>
</evidence>
<protein>
    <submittedName>
        <fullName evidence="2">Uncharacterized protein</fullName>
    </submittedName>
</protein>
<proteinExistence type="predicted"/>
<dbReference type="AlphaFoldDB" id="A0A6N2AL65"/>
<name>A0A6N2AL65_SOLCI</name>
<gene>
    <name evidence="2" type="ORF">EJD97_002236</name>
</gene>
<feature type="signal peptide" evidence="1">
    <location>
        <begin position="1"/>
        <end position="22"/>
    </location>
</feature>
<comment type="caution">
    <text evidence="2">The sequence shown here is derived from an EMBL/GenBank/DDBJ whole genome shotgun (WGS) entry which is preliminary data.</text>
</comment>
<evidence type="ECO:0000256" key="1">
    <source>
        <dbReference type="SAM" id="SignalP"/>
    </source>
</evidence>
<organism evidence="2">
    <name type="scientific">Solanum chilense</name>
    <name type="common">Tomato</name>
    <name type="synonym">Lycopersicon chilense</name>
    <dbReference type="NCBI Taxonomy" id="4083"/>
    <lineage>
        <taxon>Eukaryota</taxon>
        <taxon>Viridiplantae</taxon>
        <taxon>Streptophyta</taxon>
        <taxon>Embryophyta</taxon>
        <taxon>Tracheophyta</taxon>
        <taxon>Spermatophyta</taxon>
        <taxon>Magnoliopsida</taxon>
        <taxon>eudicotyledons</taxon>
        <taxon>Gunneridae</taxon>
        <taxon>Pentapetalae</taxon>
        <taxon>asterids</taxon>
        <taxon>lamiids</taxon>
        <taxon>Solanales</taxon>
        <taxon>Solanaceae</taxon>
        <taxon>Solanoideae</taxon>
        <taxon>Solaneae</taxon>
        <taxon>Solanum</taxon>
        <taxon>Solanum subgen. Lycopersicon</taxon>
    </lineage>
</organism>
<accession>A0A6N2AL65</accession>
<reference evidence="2" key="1">
    <citation type="submission" date="2019-05" db="EMBL/GenBank/DDBJ databases">
        <title>The de novo reference genome and transcriptome assemblies of the wild tomato species Solanum chilense.</title>
        <authorList>
            <person name="Stam R."/>
            <person name="Nosenko T."/>
            <person name="Hoerger A.C."/>
            <person name="Stephan W."/>
            <person name="Seidel M.A."/>
            <person name="Kuhn J.M.M."/>
            <person name="Haberer G."/>
            <person name="Tellier A."/>
        </authorList>
    </citation>
    <scope>NUCLEOTIDE SEQUENCE</scope>
    <source>
        <tissue evidence="2">Mature leaves</tissue>
    </source>
</reference>
<sequence>MKKTYILCLLLLFIIWCSPAFAFFSAQKSKLSGAPSVLHLEKLFLMNRTTTSDELETRDRARHARIMRSSTTAGAVEFTLTGSFDPELVHRYTISY</sequence>
<keyword evidence="1" id="KW-0732">Signal</keyword>